<accession>A0A2M9FWD1</accession>
<reference evidence="2 3" key="1">
    <citation type="submission" date="2017-11" db="EMBL/GenBank/DDBJ databases">
        <title>Draft genome sequence of Rhizobiales bacterium SY3-13.</title>
        <authorList>
            <person name="Sun C."/>
        </authorList>
    </citation>
    <scope>NUCLEOTIDE SEQUENCE [LARGE SCALE GENOMIC DNA]</scope>
    <source>
        <strain evidence="2 3">SY3-13</strain>
    </source>
</reference>
<dbReference type="Proteomes" id="UP000229498">
    <property type="component" value="Unassembled WGS sequence"/>
</dbReference>
<dbReference type="EMBL" id="PHIG01000054">
    <property type="protein sequence ID" value="PJK27776.1"/>
    <property type="molecule type" value="Genomic_DNA"/>
</dbReference>
<evidence type="ECO:0000256" key="1">
    <source>
        <dbReference type="SAM" id="SignalP"/>
    </source>
</evidence>
<keyword evidence="3" id="KW-1185">Reference proteome</keyword>
<dbReference type="RefSeq" id="WP_109795601.1">
    <property type="nucleotide sequence ID" value="NZ_PHIG01000054.1"/>
</dbReference>
<sequence>MRRLAAIAALCLAPLLVRADGWIETLDIPLMPGLVVNADSETVFETAEGRVVVVRAAGPVAREAVESYYASALPGLGWNAGPGGGLLRDGERMELEIRGQGGETAVTFRLAPR</sequence>
<protein>
    <submittedName>
        <fullName evidence="2">Uncharacterized protein</fullName>
    </submittedName>
</protein>
<evidence type="ECO:0000313" key="2">
    <source>
        <dbReference type="EMBL" id="PJK27776.1"/>
    </source>
</evidence>
<proteinExistence type="predicted"/>
<dbReference type="AlphaFoldDB" id="A0A2M9FWD1"/>
<organism evidence="2 3">
    <name type="scientific">Minwuia thermotolerans</name>
    <dbReference type="NCBI Taxonomy" id="2056226"/>
    <lineage>
        <taxon>Bacteria</taxon>
        <taxon>Pseudomonadati</taxon>
        <taxon>Pseudomonadota</taxon>
        <taxon>Alphaproteobacteria</taxon>
        <taxon>Minwuiales</taxon>
        <taxon>Minwuiaceae</taxon>
        <taxon>Minwuia</taxon>
    </lineage>
</organism>
<feature type="chain" id="PRO_5014857662" evidence="1">
    <location>
        <begin position="20"/>
        <end position="113"/>
    </location>
</feature>
<keyword evidence="1" id="KW-0732">Signal</keyword>
<feature type="signal peptide" evidence="1">
    <location>
        <begin position="1"/>
        <end position="19"/>
    </location>
</feature>
<name>A0A2M9FWD1_9PROT</name>
<gene>
    <name evidence="2" type="ORF">CVT23_20045</name>
</gene>
<evidence type="ECO:0000313" key="3">
    <source>
        <dbReference type="Proteomes" id="UP000229498"/>
    </source>
</evidence>
<comment type="caution">
    <text evidence="2">The sequence shown here is derived from an EMBL/GenBank/DDBJ whole genome shotgun (WGS) entry which is preliminary data.</text>
</comment>